<sequence>MSNDQNILQVIAFSQENLFNTVADLQARIQAMESNPSASAMDWAEHQEDEYVQARLPDTDSPHIPSF</sequence>
<organism evidence="2 3">
    <name type="scientific">Mortierella isabellina</name>
    <name type="common">Filamentous fungus</name>
    <name type="synonym">Umbelopsis isabellina</name>
    <dbReference type="NCBI Taxonomy" id="91625"/>
    <lineage>
        <taxon>Eukaryota</taxon>
        <taxon>Fungi</taxon>
        <taxon>Fungi incertae sedis</taxon>
        <taxon>Mucoromycota</taxon>
        <taxon>Mucoromycotina</taxon>
        <taxon>Umbelopsidomycetes</taxon>
        <taxon>Umbelopsidales</taxon>
        <taxon>Umbelopsidaceae</taxon>
        <taxon>Umbelopsis</taxon>
    </lineage>
</organism>
<gene>
    <name evidence="2" type="ORF">INT43_000241</name>
</gene>
<evidence type="ECO:0000256" key="1">
    <source>
        <dbReference type="SAM" id="MobiDB-lite"/>
    </source>
</evidence>
<reference evidence="2" key="1">
    <citation type="submission" date="2020-12" db="EMBL/GenBank/DDBJ databases">
        <title>Metabolic potential, ecology and presence of endohyphal bacteria is reflected in genomic diversity of Mucoromycotina.</title>
        <authorList>
            <person name="Muszewska A."/>
            <person name="Okrasinska A."/>
            <person name="Steczkiewicz K."/>
            <person name="Drgas O."/>
            <person name="Orlowska M."/>
            <person name="Perlinska-Lenart U."/>
            <person name="Aleksandrzak-Piekarczyk T."/>
            <person name="Szatraj K."/>
            <person name="Zielenkiewicz U."/>
            <person name="Pilsyk S."/>
            <person name="Malc E."/>
            <person name="Mieczkowski P."/>
            <person name="Kruszewska J.S."/>
            <person name="Biernat P."/>
            <person name="Pawlowska J."/>
        </authorList>
    </citation>
    <scope>NUCLEOTIDE SEQUENCE</scope>
    <source>
        <strain evidence="2">WA0000067209</strain>
    </source>
</reference>
<dbReference type="EMBL" id="JAEPQZ010000016">
    <property type="protein sequence ID" value="KAG2172891.1"/>
    <property type="molecule type" value="Genomic_DNA"/>
</dbReference>
<name>A0A8H7PGI4_MORIS</name>
<feature type="region of interest" description="Disordered" evidence="1">
    <location>
        <begin position="34"/>
        <end position="67"/>
    </location>
</feature>
<proteinExistence type="predicted"/>
<keyword evidence="3" id="KW-1185">Reference proteome</keyword>
<evidence type="ECO:0000313" key="3">
    <source>
        <dbReference type="Proteomes" id="UP000654370"/>
    </source>
</evidence>
<accession>A0A8H7PGI4</accession>
<evidence type="ECO:0000313" key="2">
    <source>
        <dbReference type="EMBL" id="KAG2172891.1"/>
    </source>
</evidence>
<comment type="caution">
    <text evidence="2">The sequence shown here is derived from an EMBL/GenBank/DDBJ whole genome shotgun (WGS) entry which is preliminary data.</text>
</comment>
<dbReference type="Proteomes" id="UP000654370">
    <property type="component" value="Unassembled WGS sequence"/>
</dbReference>
<dbReference type="AlphaFoldDB" id="A0A8H7PGI4"/>
<protein>
    <submittedName>
        <fullName evidence="2">Uncharacterized protein</fullName>
    </submittedName>
</protein>